<accession>A0A6P3UYL3</accession>
<dbReference type="PROSITE" id="PS50878">
    <property type="entry name" value="RT_POL"/>
    <property type="match status" value="1"/>
</dbReference>
<dbReference type="AlphaFoldDB" id="A0A6P3UYL3"/>
<dbReference type="RefSeq" id="XP_012244110.1">
    <property type="nucleotide sequence ID" value="XM_012388687.1"/>
</dbReference>
<dbReference type="InterPro" id="IPR052560">
    <property type="entry name" value="RdDP_mobile_element"/>
</dbReference>
<dbReference type="InterPro" id="IPR000477">
    <property type="entry name" value="RT_dom"/>
</dbReference>
<dbReference type="PANTHER" id="PTHR36688">
    <property type="entry name" value="ENDO/EXONUCLEASE/PHOSPHATASE DOMAIN-CONTAINING PROTEIN"/>
    <property type="match status" value="1"/>
</dbReference>
<keyword evidence="2" id="KW-1185">Reference proteome</keyword>
<evidence type="ECO:0000313" key="2">
    <source>
        <dbReference type="Proteomes" id="UP000515180"/>
    </source>
</evidence>
<name>A0A6P3UYL3_BOMIM</name>
<proteinExistence type="predicted"/>
<dbReference type="Pfam" id="PF00078">
    <property type="entry name" value="RVT_1"/>
    <property type="match status" value="1"/>
</dbReference>
<gene>
    <name evidence="3" type="primary">LOC105681103</name>
</gene>
<dbReference type="OrthoDB" id="7617001at2759"/>
<evidence type="ECO:0000313" key="3">
    <source>
        <dbReference type="RefSeq" id="XP_012244110.1"/>
    </source>
</evidence>
<dbReference type="InterPro" id="IPR043502">
    <property type="entry name" value="DNA/RNA_pol_sf"/>
</dbReference>
<dbReference type="GeneID" id="105681103"/>
<dbReference type="PANTHER" id="PTHR36688:SF2">
    <property type="entry name" value="ENDONUCLEASE_EXONUCLEASE_PHOSPHATASE DOMAIN-CONTAINING PROTEIN"/>
    <property type="match status" value="1"/>
</dbReference>
<dbReference type="SUPFAM" id="SSF56672">
    <property type="entry name" value="DNA/RNA polymerases"/>
    <property type="match status" value="1"/>
</dbReference>
<feature type="domain" description="Reverse transcriptase" evidence="1">
    <location>
        <begin position="334"/>
        <end position="593"/>
    </location>
</feature>
<organism evidence="2 3">
    <name type="scientific">Bombus impatiens</name>
    <name type="common">Bumblebee</name>
    <dbReference type="NCBI Taxonomy" id="132113"/>
    <lineage>
        <taxon>Eukaryota</taxon>
        <taxon>Metazoa</taxon>
        <taxon>Ecdysozoa</taxon>
        <taxon>Arthropoda</taxon>
        <taxon>Hexapoda</taxon>
        <taxon>Insecta</taxon>
        <taxon>Pterygota</taxon>
        <taxon>Neoptera</taxon>
        <taxon>Endopterygota</taxon>
        <taxon>Hymenoptera</taxon>
        <taxon>Apocrita</taxon>
        <taxon>Aculeata</taxon>
        <taxon>Apoidea</taxon>
        <taxon>Anthophila</taxon>
        <taxon>Apidae</taxon>
        <taxon>Bombus</taxon>
        <taxon>Pyrobombus</taxon>
    </lineage>
</organism>
<dbReference type="GO" id="GO:0071897">
    <property type="term" value="P:DNA biosynthetic process"/>
    <property type="evidence" value="ECO:0007669"/>
    <property type="project" value="UniProtKB-ARBA"/>
</dbReference>
<protein>
    <submittedName>
        <fullName evidence="3">Uncharacterized protein LOC105681103</fullName>
    </submittedName>
</protein>
<evidence type="ECO:0000259" key="1">
    <source>
        <dbReference type="PROSITE" id="PS50878"/>
    </source>
</evidence>
<sequence>MSQNKTNNTTSGNFIRNWLDNKSIHYKTTLYSSELPSYPKGRSYLGICLADARLKFQNLCPNNTLKTLAYDSDHNALIFHVSKNTSDLLTLETQTEIPRYNYKKTDWKKFQNILEQNCDLKICNNVNLTNRQIDAFIDEIEKHTQTALQTALQKSVPNIKQKNSCEPYINNKIKELHRDKSYIISKINNIKLNYSYDKREELEFPKYLLYKIKAQMKQEFANSINHYWTNKIKNISKNDSANMFPQINQIFRPKEQNPIPPLKLPSENASLIQEADNPKQPDPEINYFTNYNQLNTIFSKLNNKKSSGFDGIPNILLKRLPNKIKWYYTVLFNNALNNTYFPRKWKKAKLIAITKKDKDGSSPANLRPISLLPNISKVFEIIINNPLTSFCTKNDIIPENQFGFRHKHSTIHAINKLTSGICWALNAKQRVAACLIDLEKAFDTVWIPGLIYKLIKINLSKHLIKIVWDMITNRTFVMTEGANTSSKEFSITNGLQQAFADDLDDLIIYVTGRKTKTIKTELQELFERINDYYHAWKLKINTSKCETILFRPKLSEIGPTEREHCKEFQVREKSNKGSLIPHKNCVKYLGVNIDYELNYKQHTEIQLTKANKKHSGK</sequence>
<dbReference type="Proteomes" id="UP000515180">
    <property type="component" value="Unplaced"/>
</dbReference>
<dbReference type="KEGG" id="bim:105681103"/>
<reference evidence="3" key="1">
    <citation type="submission" date="2025-08" db="UniProtKB">
        <authorList>
            <consortium name="RefSeq"/>
        </authorList>
    </citation>
    <scope>IDENTIFICATION</scope>
</reference>
<dbReference type="CDD" id="cd01650">
    <property type="entry name" value="RT_nLTR_like"/>
    <property type="match status" value="1"/>
</dbReference>